<protein>
    <submittedName>
        <fullName evidence="2">Uncharacterized protein</fullName>
    </submittedName>
</protein>
<feature type="compositionally biased region" description="Low complexity" evidence="1">
    <location>
        <begin position="67"/>
        <end position="76"/>
    </location>
</feature>
<reference evidence="2" key="1">
    <citation type="journal article" date="2020" name="Nature">
        <title>Giant virus diversity and host interactions through global metagenomics.</title>
        <authorList>
            <person name="Schulz F."/>
            <person name="Roux S."/>
            <person name="Paez-Espino D."/>
            <person name="Jungbluth S."/>
            <person name="Walsh D.A."/>
            <person name="Denef V.J."/>
            <person name="McMahon K.D."/>
            <person name="Konstantinidis K.T."/>
            <person name="Eloe-Fadrosh E.A."/>
            <person name="Kyrpides N.C."/>
            <person name="Woyke T."/>
        </authorList>
    </citation>
    <scope>NUCLEOTIDE SEQUENCE</scope>
    <source>
        <strain evidence="2">GVMAG-M-3300023179-150</strain>
    </source>
</reference>
<organism evidence="2">
    <name type="scientific">viral metagenome</name>
    <dbReference type="NCBI Taxonomy" id="1070528"/>
    <lineage>
        <taxon>unclassified sequences</taxon>
        <taxon>metagenomes</taxon>
        <taxon>organismal metagenomes</taxon>
    </lineage>
</organism>
<accession>A0A6C0E736</accession>
<proteinExistence type="predicted"/>
<sequence length="128" mass="14399">MNQSENKESQVPQTVQISHLQLLINAVVLAYHRNAYTLKEAGTIWKALEYFINTGNAVMPQVHRNEQQQQQQQQQQLTPNTQSKVTQPSTQVSPVTQAGQKTPSSVHTIQPEESKPDSNLILNVVDKQ</sequence>
<dbReference type="EMBL" id="MN739746">
    <property type="protein sequence ID" value="QHT24542.1"/>
    <property type="molecule type" value="Genomic_DNA"/>
</dbReference>
<feature type="region of interest" description="Disordered" evidence="1">
    <location>
        <begin position="62"/>
        <end position="128"/>
    </location>
</feature>
<evidence type="ECO:0000313" key="2">
    <source>
        <dbReference type="EMBL" id="QHT24542.1"/>
    </source>
</evidence>
<evidence type="ECO:0000256" key="1">
    <source>
        <dbReference type="SAM" id="MobiDB-lite"/>
    </source>
</evidence>
<name>A0A6C0E736_9ZZZZ</name>
<feature type="compositionally biased region" description="Polar residues" evidence="1">
    <location>
        <begin position="77"/>
        <end position="108"/>
    </location>
</feature>
<dbReference type="AlphaFoldDB" id="A0A6C0E736"/>